<dbReference type="Gene3D" id="2.30.40.10">
    <property type="entry name" value="Urease, subunit C, domain 1"/>
    <property type="match status" value="1"/>
</dbReference>
<name>A0A1K1T9K6_9PSEU</name>
<accession>A0A1K1T9K6</accession>
<keyword evidence="3" id="KW-1185">Reference proteome</keyword>
<sequence>MQAQSNQRAAAPLILINGKFATLDREQPQATAVAMQDGRFLAVGNTEHVMRFREAGSQVIDLNGRTVVPGLNDSHLHLIRGGLNYNLELRWEGVPSLADALRMLKDQADLTPHPQWVRVVGGWSEFQFAERRLPTLEEINAAAPDTPVFILHLL</sequence>
<protein>
    <submittedName>
        <fullName evidence="2">Amidohydrolase family protein</fullName>
    </submittedName>
</protein>
<feature type="domain" description="Amidohydrolase 3" evidence="1">
    <location>
        <begin position="58"/>
        <end position="153"/>
    </location>
</feature>
<keyword evidence="2" id="KW-0378">Hydrolase</keyword>
<dbReference type="Pfam" id="PF07969">
    <property type="entry name" value="Amidohydro_3"/>
    <property type="match status" value="1"/>
</dbReference>
<gene>
    <name evidence="2" type="ORF">SAMN04489730_8771</name>
</gene>
<dbReference type="InterPro" id="IPR011059">
    <property type="entry name" value="Metal-dep_hydrolase_composite"/>
</dbReference>
<dbReference type="Proteomes" id="UP000182740">
    <property type="component" value="Unassembled WGS sequence"/>
</dbReference>
<dbReference type="InterPro" id="IPR013108">
    <property type="entry name" value="Amidohydro_3"/>
</dbReference>
<dbReference type="STRING" id="546364.SAMN04489730_8771"/>
<dbReference type="PANTHER" id="PTHR22642">
    <property type="entry name" value="IMIDAZOLONEPROPIONASE"/>
    <property type="match status" value="1"/>
</dbReference>
<organism evidence="2 3">
    <name type="scientific">Amycolatopsis australiensis</name>
    <dbReference type="NCBI Taxonomy" id="546364"/>
    <lineage>
        <taxon>Bacteria</taxon>
        <taxon>Bacillati</taxon>
        <taxon>Actinomycetota</taxon>
        <taxon>Actinomycetes</taxon>
        <taxon>Pseudonocardiales</taxon>
        <taxon>Pseudonocardiaceae</taxon>
        <taxon>Amycolatopsis</taxon>
    </lineage>
</organism>
<proteinExistence type="predicted"/>
<reference evidence="3" key="1">
    <citation type="submission" date="2016-11" db="EMBL/GenBank/DDBJ databases">
        <authorList>
            <person name="Varghese N."/>
            <person name="Submissions S."/>
        </authorList>
    </citation>
    <scope>NUCLEOTIDE SEQUENCE [LARGE SCALE GENOMIC DNA]</scope>
    <source>
        <strain evidence="3">DSM 44671</strain>
    </source>
</reference>
<dbReference type="PANTHER" id="PTHR22642:SF21">
    <property type="entry name" value="PERIPLASMIC PROTEIN"/>
    <property type="match status" value="1"/>
</dbReference>
<dbReference type="RefSeq" id="WP_218177877.1">
    <property type="nucleotide sequence ID" value="NZ_FPJG01000007.1"/>
</dbReference>
<evidence type="ECO:0000313" key="2">
    <source>
        <dbReference type="EMBL" id="SFW93150.1"/>
    </source>
</evidence>
<dbReference type="SUPFAM" id="SSF51338">
    <property type="entry name" value="Composite domain of metallo-dependent hydrolases"/>
    <property type="match status" value="1"/>
</dbReference>
<dbReference type="AlphaFoldDB" id="A0A1K1T9K6"/>
<evidence type="ECO:0000313" key="3">
    <source>
        <dbReference type="Proteomes" id="UP000182740"/>
    </source>
</evidence>
<dbReference type="GO" id="GO:0016810">
    <property type="term" value="F:hydrolase activity, acting on carbon-nitrogen (but not peptide) bonds"/>
    <property type="evidence" value="ECO:0007669"/>
    <property type="project" value="InterPro"/>
</dbReference>
<evidence type="ECO:0000259" key="1">
    <source>
        <dbReference type="Pfam" id="PF07969"/>
    </source>
</evidence>
<dbReference type="EMBL" id="FPJG01000007">
    <property type="protein sequence ID" value="SFW93150.1"/>
    <property type="molecule type" value="Genomic_DNA"/>
</dbReference>